<dbReference type="Pfam" id="PF00171">
    <property type="entry name" value="Aldedh"/>
    <property type="match status" value="1"/>
</dbReference>
<accession>A0A418VW22</accession>
<dbReference type="Proteomes" id="UP000283458">
    <property type="component" value="Unassembled WGS sequence"/>
</dbReference>
<evidence type="ECO:0000313" key="6">
    <source>
        <dbReference type="EMBL" id="RJF81350.1"/>
    </source>
</evidence>
<dbReference type="FunFam" id="3.40.605.10:FF:000007">
    <property type="entry name" value="NAD/NADP-dependent betaine aldehyde dehydrogenase"/>
    <property type="match status" value="1"/>
</dbReference>
<dbReference type="InterPro" id="IPR029510">
    <property type="entry name" value="Ald_DH_CS_GLU"/>
</dbReference>
<comment type="similarity">
    <text evidence="1 4">Belongs to the aldehyde dehydrogenase family.</text>
</comment>
<dbReference type="Gene3D" id="3.40.605.10">
    <property type="entry name" value="Aldehyde Dehydrogenase, Chain A, domain 1"/>
    <property type="match status" value="1"/>
</dbReference>
<reference evidence="6 7" key="1">
    <citation type="submission" date="2018-09" db="EMBL/GenBank/DDBJ databases">
        <authorList>
            <person name="Zhu H."/>
        </authorList>
    </citation>
    <scope>NUCLEOTIDE SEQUENCE [LARGE SCALE GENOMIC DNA]</scope>
    <source>
        <strain evidence="6 7">K2W22B-5</strain>
    </source>
</reference>
<dbReference type="InterPro" id="IPR015590">
    <property type="entry name" value="Aldehyde_DH_dom"/>
</dbReference>
<keyword evidence="2 4" id="KW-0560">Oxidoreductase</keyword>
<evidence type="ECO:0000256" key="1">
    <source>
        <dbReference type="ARBA" id="ARBA00009986"/>
    </source>
</evidence>
<dbReference type="PROSITE" id="PS00687">
    <property type="entry name" value="ALDEHYDE_DEHYDR_GLU"/>
    <property type="match status" value="1"/>
</dbReference>
<dbReference type="InterPro" id="IPR016162">
    <property type="entry name" value="Ald_DH_N"/>
</dbReference>
<feature type="domain" description="Aldehyde dehydrogenase" evidence="5">
    <location>
        <begin position="21"/>
        <end position="486"/>
    </location>
</feature>
<dbReference type="InterPro" id="IPR016163">
    <property type="entry name" value="Ald_DH_C"/>
</dbReference>
<evidence type="ECO:0000256" key="2">
    <source>
        <dbReference type="ARBA" id="ARBA00023002"/>
    </source>
</evidence>
<dbReference type="EMBL" id="QYUL01000002">
    <property type="protein sequence ID" value="RJF81350.1"/>
    <property type="molecule type" value="Genomic_DNA"/>
</dbReference>
<dbReference type="Gene3D" id="3.40.309.10">
    <property type="entry name" value="Aldehyde Dehydrogenase, Chain A, domain 2"/>
    <property type="match status" value="1"/>
</dbReference>
<evidence type="ECO:0000259" key="5">
    <source>
        <dbReference type="Pfam" id="PF00171"/>
    </source>
</evidence>
<organism evidence="6 7">
    <name type="scientific">Azospirillum cavernae</name>
    <dbReference type="NCBI Taxonomy" id="2320860"/>
    <lineage>
        <taxon>Bacteria</taxon>
        <taxon>Pseudomonadati</taxon>
        <taxon>Pseudomonadota</taxon>
        <taxon>Alphaproteobacteria</taxon>
        <taxon>Rhodospirillales</taxon>
        <taxon>Azospirillaceae</taxon>
        <taxon>Azospirillum</taxon>
    </lineage>
</organism>
<feature type="active site" evidence="3">
    <location>
        <position position="259"/>
    </location>
</feature>
<dbReference type="AlphaFoldDB" id="A0A418VW22"/>
<evidence type="ECO:0000256" key="3">
    <source>
        <dbReference type="PROSITE-ProRule" id="PRU10007"/>
    </source>
</evidence>
<dbReference type="RefSeq" id="WP_119831439.1">
    <property type="nucleotide sequence ID" value="NZ_QYUL01000002.1"/>
</dbReference>
<protein>
    <submittedName>
        <fullName evidence="6">Aldehyde dehydrogenase</fullName>
    </submittedName>
</protein>
<dbReference type="PANTHER" id="PTHR11699">
    <property type="entry name" value="ALDEHYDE DEHYDROGENASE-RELATED"/>
    <property type="match status" value="1"/>
</dbReference>
<sequence length="493" mass="52238">MSAFDPDKISVPTGHYIGGRFTDSQSRSIDVARPSDGRIYAGLPIATPEDVDRAVENAWTAFKTSGWPRMAPRDRARILRRWADLVEDDVERLAPLEALGSTRPIREAASWDVPFAAEGIRFYAEHADKHGGEVVATDSDRFGLTISEPYGVIGAIAPWNFPLVMASWKLAPALAAGNAVVLKPSELTPFSVLRLAELAVEAGVPPGIFNVVQGDGRVTGDALCRHPRVAKVTFTGSTRTGAAIMATCANHGTKPVTLELGGKSPQIVFADAADLDRTAATVARAITGNAGQVCVAGSRLIVEERAANQIIDRIAAAFATLRPGATWTDDATLSPIISQPQCARIEGIVEHARASGATLVTGGERAKTNSGGAFYRPTLLTGVAADSAIVMEEVFGPVLTVQTFREEDEALALAAHPAYGLAAGVHTADLGRALRFVRGLEAGTVWVNRYGRSNDFMMPTGGYKQSGIGKDLGRQAFEANLRTKSVLIDIAAS</sequence>
<evidence type="ECO:0000313" key="7">
    <source>
        <dbReference type="Proteomes" id="UP000283458"/>
    </source>
</evidence>
<dbReference type="InterPro" id="IPR016161">
    <property type="entry name" value="Ald_DH/histidinol_DH"/>
</dbReference>
<comment type="caution">
    <text evidence="6">The sequence shown here is derived from an EMBL/GenBank/DDBJ whole genome shotgun (WGS) entry which is preliminary data.</text>
</comment>
<dbReference type="GO" id="GO:0016620">
    <property type="term" value="F:oxidoreductase activity, acting on the aldehyde or oxo group of donors, NAD or NADP as acceptor"/>
    <property type="evidence" value="ECO:0007669"/>
    <property type="project" value="InterPro"/>
</dbReference>
<dbReference type="OrthoDB" id="9772584at2"/>
<dbReference type="SUPFAM" id="SSF53720">
    <property type="entry name" value="ALDH-like"/>
    <property type="match status" value="1"/>
</dbReference>
<keyword evidence="7" id="KW-1185">Reference proteome</keyword>
<evidence type="ECO:0000256" key="4">
    <source>
        <dbReference type="RuleBase" id="RU003345"/>
    </source>
</evidence>
<proteinExistence type="inferred from homology"/>
<gene>
    <name evidence="6" type="ORF">D3877_14315</name>
</gene>
<name>A0A418VW22_9PROT</name>